<dbReference type="EMBL" id="CAXAMN010018247">
    <property type="protein sequence ID" value="CAK9052138.1"/>
    <property type="molecule type" value="Genomic_DNA"/>
</dbReference>
<feature type="region of interest" description="Disordered" evidence="2">
    <location>
        <begin position="50"/>
        <end position="148"/>
    </location>
</feature>
<feature type="domain" description="EF-hand" evidence="3">
    <location>
        <begin position="421"/>
        <end position="456"/>
    </location>
</feature>
<comment type="caution">
    <text evidence="4">The sequence shown here is derived from an EMBL/GenBank/DDBJ whole genome shotgun (WGS) entry which is preliminary data.</text>
</comment>
<accession>A0ABP0MKZ6</accession>
<dbReference type="InterPro" id="IPR002048">
    <property type="entry name" value="EF_hand_dom"/>
</dbReference>
<name>A0ABP0MKZ6_9DINO</name>
<dbReference type="Proteomes" id="UP001642484">
    <property type="component" value="Unassembled WGS sequence"/>
</dbReference>
<keyword evidence="5" id="KW-1185">Reference proteome</keyword>
<dbReference type="SUPFAM" id="SSF47473">
    <property type="entry name" value="EF-hand"/>
    <property type="match status" value="1"/>
</dbReference>
<reference evidence="4 5" key="1">
    <citation type="submission" date="2024-02" db="EMBL/GenBank/DDBJ databases">
        <authorList>
            <person name="Chen Y."/>
            <person name="Shah S."/>
            <person name="Dougan E. K."/>
            <person name="Thang M."/>
            <person name="Chan C."/>
        </authorList>
    </citation>
    <scope>NUCLEOTIDE SEQUENCE [LARGE SCALE GENOMIC DNA]</scope>
</reference>
<evidence type="ECO:0000256" key="2">
    <source>
        <dbReference type="SAM" id="MobiDB-lite"/>
    </source>
</evidence>
<protein>
    <recommendedName>
        <fullName evidence="3">EF-hand domain-containing protein</fullName>
    </recommendedName>
</protein>
<dbReference type="Gene3D" id="1.10.238.10">
    <property type="entry name" value="EF-hand"/>
    <property type="match status" value="1"/>
</dbReference>
<dbReference type="PROSITE" id="PS00018">
    <property type="entry name" value="EF_HAND_1"/>
    <property type="match status" value="2"/>
</dbReference>
<sequence length="517" mass="57241">MGHQRKGPRVGQRPGVAVAYQVPKQPSAPQSAHEDMAAILQAQEAAVWSVPAGEEGLSKPPSEGRPPRSLPSKRRGAPMRQTGPFRARQLGEAPRLDADVAQLSKALAQAPGPSTQEEECPPSRPSVTAARGSVLSRRSSGGTRGLPRPKRRLAVERIRCEANPRTDSTPSPPEVREADDAPKWPQTQLRPPGGWYHPLPAAHAAQQLKARREAALISAGEPDIFKSDAKAPRQARTGTGLDLPLSSQSTRQALKGVDLGGLTLAMPEVHHFEDEVPDRLNSLAKQLRIPGDILKQAYEAFTEICTTLDHPMAVRGRRTGKKGEILDDGIDVFKDGEVNIDGFAKIICKLVGCSLPSELPDGLVQRSFRDAVAGATKSLAFLDFAMWYSRSRDGSTEQHLLMTSAQLAVHEVARKHDLPVLEVEQYKKKFDFFDEDQSGQIDYQEFTKLLNSLIKVPAHVELPRSRVNQFWLEADRDRNNFLSFEEFVLFFDRYFNISGATSCPFEEYYRGLRRVPR</sequence>
<evidence type="ECO:0000313" key="4">
    <source>
        <dbReference type="EMBL" id="CAK9052138.1"/>
    </source>
</evidence>
<dbReference type="Pfam" id="PF13499">
    <property type="entry name" value="EF-hand_7"/>
    <property type="match status" value="1"/>
</dbReference>
<organism evidence="4 5">
    <name type="scientific">Durusdinium trenchii</name>
    <dbReference type="NCBI Taxonomy" id="1381693"/>
    <lineage>
        <taxon>Eukaryota</taxon>
        <taxon>Sar</taxon>
        <taxon>Alveolata</taxon>
        <taxon>Dinophyceae</taxon>
        <taxon>Suessiales</taxon>
        <taxon>Symbiodiniaceae</taxon>
        <taxon>Durusdinium</taxon>
    </lineage>
</organism>
<evidence type="ECO:0000256" key="1">
    <source>
        <dbReference type="ARBA" id="ARBA00022837"/>
    </source>
</evidence>
<dbReference type="CDD" id="cd00051">
    <property type="entry name" value="EFh"/>
    <property type="match status" value="1"/>
</dbReference>
<feature type="compositionally biased region" description="Low complexity" evidence="2">
    <location>
        <begin position="131"/>
        <end position="141"/>
    </location>
</feature>
<dbReference type="PROSITE" id="PS50222">
    <property type="entry name" value="EF_HAND_2"/>
    <property type="match status" value="2"/>
</dbReference>
<proteinExistence type="predicted"/>
<feature type="domain" description="EF-hand" evidence="3">
    <location>
        <begin position="462"/>
        <end position="497"/>
    </location>
</feature>
<keyword evidence="1" id="KW-0106">Calcium</keyword>
<evidence type="ECO:0000313" key="5">
    <source>
        <dbReference type="Proteomes" id="UP001642484"/>
    </source>
</evidence>
<dbReference type="InterPro" id="IPR018247">
    <property type="entry name" value="EF_Hand_1_Ca_BS"/>
</dbReference>
<dbReference type="SMART" id="SM00054">
    <property type="entry name" value="EFh"/>
    <property type="match status" value="2"/>
</dbReference>
<evidence type="ECO:0000259" key="3">
    <source>
        <dbReference type="PROSITE" id="PS50222"/>
    </source>
</evidence>
<feature type="region of interest" description="Disordered" evidence="2">
    <location>
        <begin position="160"/>
        <end position="193"/>
    </location>
</feature>
<gene>
    <name evidence="4" type="ORF">CCMP2556_LOCUS26347</name>
</gene>
<dbReference type="InterPro" id="IPR011992">
    <property type="entry name" value="EF-hand-dom_pair"/>
</dbReference>